<sequence>MAATVADELALPGGGIEPGEAPEDAVVREFFEETGLTIRPGRLLGTDTFARDVGGAVKHSLRLMFEVEAAAGELRAEVIDGVECLPRWVSLDELDSVPHLPVVEAGLRLRRDVLRQAPVEGKLHHVELWLEDFERDGAPWAWVLNELGYSVDAEWTNGVSYRLGGTYIVLETSPDIARQPHDRMRPGLNHLAFGVSSRERLDKLNEAAPLHGWAPLFAEKYPHAGGPRTYAAYWENSAGFEIELVAQ</sequence>
<evidence type="ECO:0000313" key="8">
    <source>
        <dbReference type="Proteomes" id="UP000539111"/>
    </source>
</evidence>
<keyword evidence="8" id="KW-1185">Reference proteome</keyword>
<evidence type="ECO:0000259" key="6">
    <source>
        <dbReference type="PROSITE" id="PS51819"/>
    </source>
</evidence>
<dbReference type="EMBL" id="JACBZP010000001">
    <property type="protein sequence ID" value="NYI69334.1"/>
    <property type="molecule type" value="Genomic_DNA"/>
</dbReference>
<evidence type="ECO:0000259" key="5">
    <source>
        <dbReference type="PROSITE" id="PS51462"/>
    </source>
</evidence>
<dbReference type="InterPro" id="IPR020476">
    <property type="entry name" value="Nudix_hydrolase"/>
</dbReference>
<reference evidence="7 8" key="1">
    <citation type="submission" date="2020-07" db="EMBL/GenBank/DDBJ databases">
        <title>Sequencing the genomes of 1000 actinobacteria strains.</title>
        <authorList>
            <person name="Klenk H.-P."/>
        </authorList>
    </citation>
    <scope>NUCLEOTIDE SEQUENCE [LARGE SCALE GENOMIC DNA]</scope>
    <source>
        <strain evidence="7 8">DSM 26341</strain>
    </source>
</reference>
<evidence type="ECO:0000256" key="2">
    <source>
        <dbReference type="ARBA" id="ARBA00005582"/>
    </source>
</evidence>
<dbReference type="SUPFAM" id="SSF55811">
    <property type="entry name" value="Nudix"/>
    <property type="match status" value="1"/>
</dbReference>
<dbReference type="Pfam" id="PF00293">
    <property type="entry name" value="NUDIX"/>
    <property type="match status" value="1"/>
</dbReference>
<protein>
    <submittedName>
        <fullName evidence="7">ADP-ribose pyrophosphatase YjhB (NUDIX family)</fullName>
    </submittedName>
</protein>
<comment type="similarity">
    <text evidence="2 4">Belongs to the Nudix hydrolase family.</text>
</comment>
<feature type="domain" description="VOC" evidence="6">
    <location>
        <begin position="122"/>
        <end position="247"/>
    </location>
</feature>
<organism evidence="7 8">
    <name type="scientific">Spelaeicoccus albus</name>
    <dbReference type="NCBI Taxonomy" id="1280376"/>
    <lineage>
        <taxon>Bacteria</taxon>
        <taxon>Bacillati</taxon>
        <taxon>Actinomycetota</taxon>
        <taxon>Actinomycetes</taxon>
        <taxon>Micrococcales</taxon>
        <taxon>Brevibacteriaceae</taxon>
        <taxon>Spelaeicoccus</taxon>
    </lineage>
</organism>
<dbReference type="PROSITE" id="PS00893">
    <property type="entry name" value="NUDIX_BOX"/>
    <property type="match status" value="1"/>
</dbReference>
<dbReference type="SUPFAM" id="SSF54593">
    <property type="entry name" value="Glyoxalase/Bleomycin resistance protein/Dihydroxybiphenyl dioxygenase"/>
    <property type="match status" value="1"/>
</dbReference>
<dbReference type="Gene3D" id="3.10.180.10">
    <property type="entry name" value="2,3-Dihydroxybiphenyl 1,2-Dioxygenase, domain 1"/>
    <property type="match status" value="1"/>
</dbReference>
<dbReference type="Proteomes" id="UP000539111">
    <property type="component" value="Unassembled WGS sequence"/>
</dbReference>
<dbReference type="InterPro" id="IPR000086">
    <property type="entry name" value="NUDIX_hydrolase_dom"/>
</dbReference>
<proteinExistence type="inferred from homology"/>
<dbReference type="Gene3D" id="3.90.79.10">
    <property type="entry name" value="Nucleoside Triphosphate Pyrophosphohydrolase"/>
    <property type="match status" value="1"/>
</dbReference>
<evidence type="ECO:0000256" key="3">
    <source>
        <dbReference type="ARBA" id="ARBA00022801"/>
    </source>
</evidence>
<dbReference type="PANTHER" id="PTHR43046:SF14">
    <property type="entry name" value="MUTT_NUDIX FAMILY PROTEIN"/>
    <property type="match status" value="1"/>
</dbReference>
<gene>
    <name evidence="7" type="ORF">BJY26_003640</name>
</gene>
<dbReference type="PANTHER" id="PTHR43046">
    <property type="entry name" value="GDP-MANNOSE MANNOSYL HYDROLASE"/>
    <property type="match status" value="1"/>
</dbReference>
<dbReference type="Pfam" id="PF13669">
    <property type="entry name" value="Glyoxalase_4"/>
    <property type="match status" value="1"/>
</dbReference>
<name>A0A7Z0IJA6_9MICO</name>
<dbReference type="InterPro" id="IPR029068">
    <property type="entry name" value="Glyas_Bleomycin-R_OHBP_Dase"/>
</dbReference>
<dbReference type="InterPro" id="IPR015797">
    <property type="entry name" value="NUDIX_hydrolase-like_dom_sf"/>
</dbReference>
<dbReference type="RefSeq" id="WP_308191234.1">
    <property type="nucleotide sequence ID" value="NZ_JACBZP010000001.1"/>
</dbReference>
<dbReference type="InterPro" id="IPR020084">
    <property type="entry name" value="NUDIX_hydrolase_CS"/>
</dbReference>
<comment type="caution">
    <text evidence="7">The sequence shown here is derived from an EMBL/GenBank/DDBJ whole genome shotgun (WGS) entry which is preliminary data.</text>
</comment>
<dbReference type="PROSITE" id="PS51819">
    <property type="entry name" value="VOC"/>
    <property type="match status" value="1"/>
</dbReference>
<evidence type="ECO:0000256" key="4">
    <source>
        <dbReference type="RuleBase" id="RU003476"/>
    </source>
</evidence>
<dbReference type="PRINTS" id="PR00502">
    <property type="entry name" value="NUDIXFAMILY"/>
</dbReference>
<dbReference type="GO" id="GO:0016787">
    <property type="term" value="F:hydrolase activity"/>
    <property type="evidence" value="ECO:0007669"/>
    <property type="project" value="UniProtKB-KW"/>
</dbReference>
<evidence type="ECO:0000313" key="7">
    <source>
        <dbReference type="EMBL" id="NYI69334.1"/>
    </source>
</evidence>
<accession>A0A7Z0IJA6</accession>
<keyword evidence="3 4" id="KW-0378">Hydrolase</keyword>
<feature type="domain" description="Nudix hydrolase" evidence="5">
    <location>
        <begin position="1"/>
        <end position="115"/>
    </location>
</feature>
<dbReference type="AlphaFoldDB" id="A0A7Z0IJA6"/>
<comment type="cofactor">
    <cofactor evidence="1">
        <name>Mg(2+)</name>
        <dbReference type="ChEBI" id="CHEBI:18420"/>
    </cofactor>
</comment>
<dbReference type="PROSITE" id="PS51462">
    <property type="entry name" value="NUDIX"/>
    <property type="match status" value="1"/>
</dbReference>
<evidence type="ECO:0000256" key="1">
    <source>
        <dbReference type="ARBA" id="ARBA00001946"/>
    </source>
</evidence>
<dbReference type="InterPro" id="IPR037523">
    <property type="entry name" value="VOC_core"/>
</dbReference>